<evidence type="ECO:0000313" key="13">
    <source>
        <dbReference type="EMBL" id="MDC2890056.1"/>
    </source>
</evidence>
<dbReference type="Proteomes" id="UP001528411">
    <property type="component" value="Unassembled WGS sequence"/>
</dbReference>
<dbReference type="Pfam" id="PF00593">
    <property type="entry name" value="TonB_dep_Rec_b-barrel"/>
    <property type="match status" value="1"/>
</dbReference>
<keyword evidence="6 8" id="KW-0472">Membrane</keyword>
<evidence type="ECO:0000256" key="7">
    <source>
        <dbReference type="ARBA" id="ARBA00023237"/>
    </source>
</evidence>
<keyword evidence="4 8" id="KW-0812">Transmembrane</keyword>
<accession>A0ABT5FES6</accession>
<dbReference type="PANTHER" id="PTHR30069:SF40">
    <property type="entry name" value="TONB-DEPENDENT RECEPTOR NMB0964-RELATED"/>
    <property type="match status" value="1"/>
</dbReference>
<dbReference type="InterPro" id="IPR039426">
    <property type="entry name" value="TonB-dep_rcpt-like"/>
</dbReference>
<evidence type="ECO:0000256" key="4">
    <source>
        <dbReference type="ARBA" id="ARBA00022692"/>
    </source>
</evidence>
<keyword evidence="14" id="KW-1185">Reference proteome</keyword>
<name>A0ABT5FES6_9GAMM</name>
<feature type="domain" description="TonB-dependent receptor plug" evidence="12">
    <location>
        <begin position="2"/>
        <end position="75"/>
    </location>
</feature>
<evidence type="ECO:0000256" key="10">
    <source>
        <dbReference type="SAM" id="MobiDB-lite"/>
    </source>
</evidence>
<evidence type="ECO:0000256" key="6">
    <source>
        <dbReference type="ARBA" id="ARBA00023136"/>
    </source>
</evidence>
<feature type="region of interest" description="Disordered" evidence="10">
    <location>
        <begin position="505"/>
        <end position="524"/>
    </location>
</feature>
<dbReference type="EMBL" id="JAQOMS010000002">
    <property type="protein sequence ID" value="MDC2890056.1"/>
    <property type="molecule type" value="Genomic_DNA"/>
</dbReference>
<dbReference type="RefSeq" id="WP_272181357.1">
    <property type="nucleotide sequence ID" value="NZ_JAQOMS010000002.1"/>
</dbReference>
<evidence type="ECO:0000256" key="1">
    <source>
        <dbReference type="ARBA" id="ARBA00004571"/>
    </source>
</evidence>
<reference evidence="13 14" key="1">
    <citation type="submission" date="2023-01" db="EMBL/GenBank/DDBJ databases">
        <title>Psychrosphaera sp. nov., isolated from marine algae.</title>
        <authorList>
            <person name="Bayburt H."/>
            <person name="Choi B.J."/>
            <person name="Kim J.M."/>
            <person name="Choi D.G."/>
            <person name="Jeon C.O."/>
        </authorList>
    </citation>
    <scope>NUCLEOTIDE SEQUENCE [LARGE SCALE GENOMIC DNA]</scope>
    <source>
        <strain evidence="13 14">G1-22</strain>
    </source>
</reference>
<dbReference type="Gene3D" id="2.170.130.10">
    <property type="entry name" value="TonB-dependent receptor, plug domain"/>
    <property type="match status" value="1"/>
</dbReference>
<dbReference type="InterPro" id="IPR000531">
    <property type="entry name" value="Beta-barrel_TonB"/>
</dbReference>
<dbReference type="InterPro" id="IPR012910">
    <property type="entry name" value="Plug_dom"/>
</dbReference>
<dbReference type="Pfam" id="PF07715">
    <property type="entry name" value="Plug"/>
    <property type="match status" value="1"/>
</dbReference>
<evidence type="ECO:0000256" key="2">
    <source>
        <dbReference type="ARBA" id="ARBA00022448"/>
    </source>
</evidence>
<evidence type="ECO:0000259" key="11">
    <source>
        <dbReference type="Pfam" id="PF00593"/>
    </source>
</evidence>
<comment type="subcellular location">
    <subcellularLocation>
        <location evidence="1 8">Cell outer membrane</location>
        <topology evidence="1 8">Multi-pass membrane protein</topology>
    </subcellularLocation>
</comment>
<comment type="similarity">
    <text evidence="8 9">Belongs to the TonB-dependent receptor family.</text>
</comment>
<gene>
    <name evidence="13" type="ORF">PN838_16360</name>
</gene>
<evidence type="ECO:0000256" key="8">
    <source>
        <dbReference type="PROSITE-ProRule" id="PRU01360"/>
    </source>
</evidence>
<evidence type="ECO:0000313" key="14">
    <source>
        <dbReference type="Proteomes" id="UP001528411"/>
    </source>
</evidence>
<dbReference type="PANTHER" id="PTHR30069">
    <property type="entry name" value="TONB-DEPENDENT OUTER MEMBRANE RECEPTOR"/>
    <property type="match status" value="1"/>
</dbReference>
<dbReference type="SUPFAM" id="SSF56935">
    <property type="entry name" value="Porins"/>
    <property type="match status" value="1"/>
</dbReference>
<feature type="domain" description="TonB-dependent receptor-like beta-barrel" evidence="11">
    <location>
        <begin position="193"/>
        <end position="642"/>
    </location>
</feature>
<keyword evidence="13" id="KW-0675">Receptor</keyword>
<dbReference type="InterPro" id="IPR036942">
    <property type="entry name" value="Beta-barrel_TonB_sf"/>
</dbReference>
<evidence type="ECO:0000256" key="3">
    <source>
        <dbReference type="ARBA" id="ARBA00022452"/>
    </source>
</evidence>
<organism evidence="13 14">
    <name type="scientific">Psychrosphaera algicola</name>
    <dbReference type="NCBI Taxonomy" id="3023714"/>
    <lineage>
        <taxon>Bacteria</taxon>
        <taxon>Pseudomonadati</taxon>
        <taxon>Pseudomonadota</taxon>
        <taxon>Gammaproteobacteria</taxon>
        <taxon>Alteromonadales</taxon>
        <taxon>Pseudoalteromonadaceae</taxon>
        <taxon>Psychrosphaera</taxon>
    </lineage>
</organism>
<feature type="region of interest" description="Disordered" evidence="10">
    <location>
        <begin position="132"/>
        <end position="176"/>
    </location>
</feature>
<keyword evidence="5 9" id="KW-0798">TonB box</keyword>
<dbReference type="Gene3D" id="2.40.170.20">
    <property type="entry name" value="TonB-dependent receptor, beta-barrel domain"/>
    <property type="match status" value="1"/>
</dbReference>
<sequence>MGVHSTYYGPVSSSPIIRGLDGPRVMISQNGLDVGDASRVGPDHVVSTETSTVKQIEILRGPATLFYGSGAIGGVINIVDNRIPTEAEDSLNFQTSVNSASNETEFAFDANTTYEQFAFHLDAFWRDSDDLKVPANPTVEDEHDEHDEDDHDDHDEEDHDEHDDFDGTLENSASESSGYTFGTSYLLDNGFVGVSYGELTKTYGIPCHAEHSEEESEEEHDEHEAGVVGDMEQKRFQMISELSFDNQLISAINTKFALTNYQHAEIEDGQVGTTFNSDTTQLKSDFLLAEIAGWHGAISLEYKQNDFEAIGDEAFTPPSTTQSIGLGMLAEKHFDNILVQLGARIESTTLTVDELSEIEHDEEEDEHDHEAHGHEALDLSMTPVSLSAGIVWDFAKGYNLGLSYSRSERAPSAGELVAFGPHIGTKTFEIGALYDIEQEGDEYHVELLNHGDIQSDDVKLETANNLELSLRKFSGDFGFVFNAFYNQIDNYYYQQNQNWEYEFEHSHGEEEVDEDDHEEHEGSGLPVYLYSPEDVKFMGIEGQFTWRLNPDFKLTTQFDSIIGELSNGDALPRIPPSRVGFRLNYELDATSIEMSYMETMKQSEVTDSETPTDGYSMLDFVVSHHVSFNQLDLTAFVKGNNLLNSEARVHTSFLKNETLLPSRGFTVGVRGQF</sequence>
<protein>
    <submittedName>
        <fullName evidence="13">TonB-dependent receptor</fullName>
    </submittedName>
</protein>
<dbReference type="InterPro" id="IPR037066">
    <property type="entry name" value="Plug_dom_sf"/>
</dbReference>
<keyword evidence="3 8" id="KW-1134">Transmembrane beta strand</keyword>
<comment type="caution">
    <text evidence="13">The sequence shown here is derived from an EMBL/GenBank/DDBJ whole genome shotgun (WGS) entry which is preliminary data.</text>
</comment>
<evidence type="ECO:0000256" key="9">
    <source>
        <dbReference type="RuleBase" id="RU003357"/>
    </source>
</evidence>
<evidence type="ECO:0000259" key="12">
    <source>
        <dbReference type="Pfam" id="PF07715"/>
    </source>
</evidence>
<proteinExistence type="inferred from homology"/>
<keyword evidence="7 8" id="KW-0998">Cell outer membrane</keyword>
<evidence type="ECO:0000256" key="5">
    <source>
        <dbReference type="ARBA" id="ARBA00023077"/>
    </source>
</evidence>
<dbReference type="PROSITE" id="PS52016">
    <property type="entry name" value="TONB_DEPENDENT_REC_3"/>
    <property type="match status" value="1"/>
</dbReference>
<feature type="compositionally biased region" description="Acidic residues" evidence="10">
    <location>
        <begin position="139"/>
        <end position="167"/>
    </location>
</feature>
<keyword evidence="2 8" id="KW-0813">Transport</keyword>